<evidence type="ECO:0000259" key="9">
    <source>
        <dbReference type="PROSITE" id="PS51914"/>
    </source>
</evidence>
<dbReference type="InterPro" id="IPR045149">
    <property type="entry name" value="OS-9-like"/>
</dbReference>
<evidence type="ECO:0000313" key="11">
    <source>
        <dbReference type="Proteomes" id="UP000271974"/>
    </source>
</evidence>
<comment type="subcellular location">
    <subcellularLocation>
        <location evidence="1">Endoplasmic reticulum</location>
    </subcellularLocation>
</comment>
<dbReference type="InterPro" id="IPR012913">
    <property type="entry name" value="OS9-like_dom"/>
</dbReference>
<evidence type="ECO:0000256" key="1">
    <source>
        <dbReference type="ARBA" id="ARBA00004240"/>
    </source>
</evidence>
<keyword evidence="11" id="KW-1185">Reference proteome</keyword>
<sequence>QIESYWTYELCHGKSLKQYHETREQGAVSFKPSEEADSQLPQKDEGLQSTLPVRDVEGVSLPYFEVVMDSGTRCDLTGQPRKSRVLYICQPEGRGEIYEFKESSTCEYEVLVLSALLCKHPKYRPKTQPITEIRCHAMVGSPLRPSELSRVEYEVRHLQSTPQGTGWWKHEVCIGRYAKQFHKDKQVDATIYLGYWDKEKHLKWLQDNPNKRPKAVQERKVVSLFYSDGDVCDLTGKPRTCEVRLKCLQNIKSTHAVILSLSEPSTCQYVLTVESALFCDVLKDADENGLFNVDV</sequence>
<gene>
    <name evidence="10" type="ORF">EGW08_006863</name>
</gene>
<dbReference type="SUPFAM" id="SSF50911">
    <property type="entry name" value="Mannose 6-phosphate receptor domain"/>
    <property type="match status" value="2"/>
</dbReference>
<dbReference type="FunFam" id="2.70.130.10:FF:000001">
    <property type="entry name" value="Endoplasmic reticulum lectin 1"/>
    <property type="match status" value="1"/>
</dbReference>
<evidence type="ECO:0000256" key="6">
    <source>
        <dbReference type="ARBA" id="ARBA00041108"/>
    </source>
</evidence>
<name>A0A3S1HSR3_ELYCH</name>
<evidence type="ECO:0000256" key="3">
    <source>
        <dbReference type="ARBA" id="ARBA00022824"/>
    </source>
</evidence>
<dbReference type="GO" id="GO:0005788">
    <property type="term" value="C:endoplasmic reticulum lumen"/>
    <property type="evidence" value="ECO:0007669"/>
    <property type="project" value="TreeGrafter"/>
</dbReference>
<evidence type="ECO:0000256" key="7">
    <source>
        <dbReference type="ARBA" id="ARBA00041661"/>
    </source>
</evidence>
<comment type="caution">
    <text evidence="10">The sequence shown here is derived from an EMBL/GenBank/DDBJ whole genome shotgun (WGS) entry which is preliminary data.</text>
</comment>
<dbReference type="OrthoDB" id="239053at2759"/>
<dbReference type="GO" id="GO:0030970">
    <property type="term" value="P:retrograde protein transport, ER to cytosol"/>
    <property type="evidence" value="ECO:0007669"/>
    <property type="project" value="TreeGrafter"/>
</dbReference>
<evidence type="ECO:0000256" key="8">
    <source>
        <dbReference type="SAM" id="MobiDB-lite"/>
    </source>
</evidence>
<dbReference type="AlphaFoldDB" id="A0A3S1HSR3"/>
<dbReference type="InterPro" id="IPR044865">
    <property type="entry name" value="MRH_dom"/>
</dbReference>
<dbReference type="Proteomes" id="UP000271974">
    <property type="component" value="Unassembled WGS sequence"/>
</dbReference>
<keyword evidence="4" id="KW-1015">Disulfide bond</keyword>
<dbReference type="Gene3D" id="2.70.130.10">
    <property type="entry name" value="Mannose-6-phosphate receptor binding domain"/>
    <property type="match status" value="2"/>
</dbReference>
<feature type="domain" description="MRH" evidence="9">
    <location>
        <begin position="1"/>
        <end position="120"/>
    </location>
</feature>
<evidence type="ECO:0000256" key="5">
    <source>
        <dbReference type="ARBA" id="ARBA00037585"/>
    </source>
</evidence>
<evidence type="ECO:0000256" key="2">
    <source>
        <dbReference type="ARBA" id="ARBA00022729"/>
    </source>
</evidence>
<feature type="non-terminal residue" evidence="10">
    <location>
        <position position="1"/>
    </location>
</feature>
<dbReference type="PROSITE" id="PS51914">
    <property type="entry name" value="MRH"/>
    <property type="match status" value="2"/>
</dbReference>
<evidence type="ECO:0000256" key="4">
    <source>
        <dbReference type="ARBA" id="ARBA00023157"/>
    </source>
</evidence>
<organism evidence="10 11">
    <name type="scientific">Elysia chlorotica</name>
    <name type="common">Eastern emerald elysia</name>
    <name type="synonym">Sea slug</name>
    <dbReference type="NCBI Taxonomy" id="188477"/>
    <lineage>
        <taxon>Eukaryota</taxon>
        <taxon>Metazoa</taxon>
        <taxon>Spiralia</taxon>
        <taxon>Lophotrochozoa</taxon>
        <taxon>Mollusca</taxon>
        <taxon>Gastropoda</taxon>
        <taxon>Heterobranchia</taxon>
        <taxon>Euthyneura</taxon>
        <taxon>Panpulmonata</taxon>
        <taxon>Sacoglossa</taxon>
        <taxon>Placobranchoidea</taxon>
        <taxon>Plakobranchidae</taxon>
        <taxon>Elysia</taxon>
    </lineage>
</organism>
<dbReference type="GO" id="GO:0030968">
    <property type="term" value="P:endoplasmic reticulum unfolded protein response"/>
    <property type="evidence" value="ECO:0007669"/>
    <property type="project" value="InterPro"/>
</dbReference>
<keyword evidence="2" id="KW-0732">Signal</keyword>
<accession>A0A3S1HSR3</accession>
<comment type="function">
    <text evidence="5">Probable lectin that binds selectively to improperly folded lumenal proteins. May function in endoplasmic reticulum quality control and endoplasmic reticulum-associated degradation (ERAD) of both non-glycosylated proteins and glycoproteins.</text>
</comment>
<evidence type="ECO:0000313" key="10">
    <source>
        <dbReference type="EMBL" id="RUS85378.1"/>
    </source>
</evidence>
<reference evidence="10 11" key="1">
    <citation type="submission" date="2019-01" db="EMBL/GenBank/DDBJ databases">
        <title>A draft genome assembly of the solar-powered sea slug Elysia chlorotica.</title>
        <authorList>
            <person name="Cai H."/>
            <person name="Li Q."/>
            <person name="Fang X."/>
            <person name="Li J."/>
            <person name="Curtis N.E."/>
            <person name="Altenburger A."/>
            <person name="Shibata T."/>
            <person name="Feng M."/>
            <person name="Maeda T."/>
            <person name="Schwartz J.A."/>
            <person name="Shigenobu S."/>
            <person name="Lundholm N."/>
            <person name="Nishiyama T."/>
            <person name="Yang H."/>
            <person name="Hasebe M."/>
            <person name="Li S."/>
            <person name="Pierce S.K."/>
            <person name="Wang J."/>
        </authorList>
    </citation>
    <scope>NUCLEOTIDE SEQUENCE [LARGE SCALE GENOMIC DNA]</scope>
    <source>
        <strain evidence="10">EC2010</strain>
        <tissue evidence="10">Whole organism of an adult</tissue>
    </source>
</reference>
<keyword evidence="3" id="KW-0256">Endoplasmic reticulum</keyword>
<feature type="domain" description="MRH" evidence="9">
    <location>
        <begin position="151"/>
        <end position="281"/>
    </location>
</feature>
<dbReference type="Pfam" id="PF07915">
    <property type="entry name" value="PRKCSH"/>
    <property type="match status" value="2"/>
</dbReference>
<proteinExistence type="predicted"/>
<dbReference type="STRING" id="188477.A0A3S1HSR3"/>
<dbReference type="InterPro" id="IPR009011">
    <property type="entry name" value="Man6P_isomerase_rcpt-bd_dom_sf"/>
</dbReference>
<feature type="region of interest" description="Disordered" evidence="8">
    <location>
        <begin position="26"/>
        <end position="51"/>
    </location>
</feature>
<dbReference type="PANTHER" id="PTHR15414:SF0">
    <property type="entry name" value="ENDOPLASMIC RETICULUM LECTIN 1"/>
    <property type="match status" value="1"/>
</dbReference>
<protein>
    <recommendedName>
        <fullName evidence="6">Endoplasmic reticulum lectin 1</fullName>
    </recommendedName>
    <alternativeName>
        <fullName evidence="7">ER lectin</fullName>
    </alternativeName>
</protein>
<dbReference type="EMBL" id="RQTK01000172">
    <property type="protein sequence ID" value="RUS85378.1"/>
    <property type="molecule type" value="Genomic_DNA"/>
</dbReference>
<dbReference type="PANTHER" id="PTHR15414">
    <property type="entry name" value="OS-9-RELATED"/>
    <property type="match status" value="1"/>
</dbReference>